<reference evidence="1 2" key="1">
    <citation type="journal article" date="2013" name="PLoS Genet.">
        <title>Distinctive expansion of potential virulence genes in the genome of the oomycete fish pathogen Saprolegnia parasitica.</title>
        <authorList>
            <person name="Jiang R.H."/>
            <person name="de Bruijn I."/>
            <person name="Haas B.J."/>
            <person name="Belmonte R."/>
            <person name="Lobach L."/>
            <person name="Christie J."/>
            <person name="van den Ackerveken G."/>
            <person name="Bottin A."/>
            <person name="Bulone V."/>
            <person name="Diaz-Moreno S.M."/>
            <person name="Dumas B."/>
            <person name="Fan L."/>
            <person name="Gaulin E."/>
            <person name="Govers F."/>
            <person name="Grenville-Briggs L.J."/>
            <person name="Horner N.R."/>
            <person name="Levin J.Z."/>
            <person name="Mammella M."/>
            <person name="Meijer H.J."/>
            <person name="Morris P."/>
            <person name="Nusbaum C."/>
            <person name="Oome S."/>
            <person name="Phillips A.J."/>
            <person name="van Rooyen D."/>
            <person name="Rzeszutek E."/>
            <person name="Saraiva M."/>
            <person name="Secombes C.J."/>
            <person name="Seidl M.F."/>
            <person name="Snel B."/>
            <person name="Stassen J.H."/>
            <person name="Sykes S."/>
            <person name="Tripathy S."/>
            <person name="van den Berg H."/>
            <person name="Vega-Arreguin J.C."/>
            <person name="Wawra S."/>
            <person name="Young S.K."/>
            <person name="Zeng Q."/>
            <person name="Dieguez-Uribeondo J."/>
            <person name="Russ C."/>
            <person name="Tyler B.M."/>
            <person name="van West P."/>
        </authorList>
    </citation>
    <scope>NUCLEOTIDE SEQUENCE [LARGE SCALE GENOMIC DNA]</scope>
    <source>
        <strain evidence="1 2">CBS 223.65</strain>
    </source>
</reference>
<dbReference type="VEuPathDB" id="FungiDB:SPRG_14428"/>
<dbReference type="EMBL" id="KK583316">
    <property type="protein sequence ID" value="KDO20293.1"/>
    <property type="molecule type" value="Genomic_DNA"/>
</dbReference>
<dbReference type="RefSeq" id="XP_012208963.1">
    <property type="nucleotide sequence ID" value="XM_012353573.1"/>
</dbReference>
<evidence type="ECO:0000313" key="1">
    <source>
        <dbReference type="EMBL" id="KDO20293.1"/>
    </source>
</evidence>
<keyword evidence="2" id="KW-1185">Reference proteome</keyword>
<evidence type="ECO:0000313" key="2">
    <source>
        <dbReference type="Proteomes" id="UP000030745"/>
    </source>
</evidence>
<dbReference type="Proteomes" id="UP000030745">
    <property type="component" value="Unassembled WGS sequence"/>
</dbReference>
<feature type="non-terminal residue" evidence="1">
    <location>
        <position position="1"/>
    </location>
</feature>
<protein>
    <submittedName>
        <fullName evidence="1">Uncharacterized protein</fullName>
    </submittedName>
</protein>
<name>A0A067BPW4_SAPPC</name>
<sequence length="119" mass="14227">RRRARLLRQSERQRGHVPQRHRVAVLGQSRFRWFQPAQCHVQFGCQQRAAGRRVHRCRRRRRLGAACQEDGWLRLHGRRLRPPRRRHALCLSLRTLSHFLHAYHVAFLSILVPPNADHT</sequence>
<dbReference type="GeneID" id="24136234"/>
<dbReference type="KEGG" id="spar:SPRG_14428"/>
<dbReference type="AlphaFoldDB" id="A0A067BPW4"/>
<organism evidence="1 2">
    <name type="scientific">Saprolegnia parasitica (strain CBS 223.65)</name>
    <dbReference type="NCBI Taxonomy" id="695850"/>
    <lineage>
        <taxon>Eukaryota</taxon>
        <taxon>Sar</taxon>
        <taxon>Stramenopiles</taxon>
        <taxon>Oomycota</taxon>
        <taxon>Saprolegniomycetes</taxon>
        <taxon>Saprolegniales</taxon>
        <taxon>Saprolegniaceae</taxon>
        <taxon>Saprolegnia</taxon>
    </lineage>
</organism>
<gene>
    <name evidence="1" type="ORF">SPRG_14428</name>
</gene>
<accession>A0A067BPW4</accession>
<proteinExistence type="predicted"/>